<comment type="caution">
    <text evidence="1">The sequence shown here is derived from an EMBL/GenBank/DDBJ whole genome shotgun (WGS) entry which is preliminary data.</text>
</comment>
<dbReference type="EMBL" id="JAUJYO010000004">
    <property type="protein sequence ID" value="KAK1318663.1"/>
    <property type="molecule type" value="Genomic_DNA"/>
</dbReference>
<name>A0AAV9F0K2_ACOCL</name>
<protein>
    <submittedName>
        <fullName evidence="1">Uncharacterized protein</fullName>
    </submittedName>
</protein>
<gene>
    <name evidence="1" type="ORF">QJS10_CPB04g00422</name>
</gene>
<dbReference type="InterPro" id="IPR023213">
    <property type="entry name" value="CAT-like_dom_sf"/>
</dbReference>
<organism evidence="1 2">
    <name type="scientific">Acorus calamus</name>
    <name type="common">Sweet flag</name>
    <dbReference type="NCBI Taxonomy" id="4465"/>
    <lineage>
        <taxon>Eukaryota</taxon>
        <taxon>Viridiplantae</taxon>
        <taxon>Streptophyta</taxon>
        <taxon>Embryophyta</taxon>
        <taxon>Tracheophyta</taxon>
        <taxon>Spermatophyta</taxon>
        <taxon>Magnoliopsida</taxon>
        <taxon>Liliopsida</taxon>
        <taxon>Acoraceae</taxon>
        <taxon>Acorus</taxon>
    </lineage>
</organism>
<dbReference type="AlphaFoldDB" id="A0AAV9F0K2"/>
<reference evidence="1" key="1">
    <citation type="journal article" date="2023" name="Nat. Commun.">
        <title>Diploid and tetraploid genomes of Acorus and the evolution of monocots.</title>
        <authorList>
            <person name="Ma L."/>
            <person name="Liu K.W."/>
            <person name="Li Z."/>
            <person name="Hsiao Y.Y."/>
            <person name="Qi Y."/>
            <person name="Fu T."/>
            <person name="Tang G.D."/>
            <person name="Zhang D."/>
            <person name="Sun W.H."/>
            <person name="Liu D.K."/>
            <person name="Li Y."/>
            <person name="Chen G.Z."/>
            <person name="Liu X.D."/>
            <person name="Liao X.Y."/>
            <person name="Jiang Y.T."/>
            <person name="Yu X."/>
            <person name="Hao Y."/>
            <person name="Huang J."/>
            <person name="Zhao X.W."/>
            <person name="Ke S."/>
            <person name="Chen Y.Y."/>
            <person name="Wu W.L."/>
            <person name="Hsu J.L."/>
            <person name="Lin Y.F."/>
            <person name="Huang M.D."/>
            <person name="Li C.Y."/>
            <person name="Huang L."/>
            <person name="Wang Z.W."/>
            <person name="Zhao X."/>
            <person name="Zhong W.Y."/>
            <person name="Peng D.H."/>
            <person name="Ahmad S."/>
            <person name="Lan S."/>
            <person name="Zhang J.S."/>
            <person name="Tsai W.C."/>
            <person name="Van de Peer Y."/>
            <person name="Liu Z.J."/>
        </authorList>
    </citation>
    <scope>NUCLEOTIDE SEQUENCE</scope>
    <source>
        <strain evidence="1">CP</strain>
    </source>
</reference>
<keyword evidence="2" id="KW-1185">Reference proteome</keyword>
<accession>A0AAV9F0K2</accession>
<evidence type="ECO:0000313" key="2">
    <source>
        <dbReference type="Proteomes" id="UP001180020"/>
    </source>
</evidence>
<dbReference type="Gene3D" id="3.30.559.10">
    <property type="entry name" value="Chloramphenicol acetyltransferase-like domain"/>
    <property type="match status" value="1"/>
</dbReference>
<proteinExistence type="predicted"/>
<reference evidence="1" key="2">
    <citation type="submission" date="2023-06" db="EMBL/GenBank/DDBJ databases">
        <authorList>
            <person name="Ma L."/>
            <person name="Liu K.-W."/>
            <person name="Li Z."/>
            <person name="Hsiao Y.-Y."/>
            <person name="Qi Y."/>
            <person name="Fu T."/>
            <person name="Tang G."/>
            <person name="Zhang D."/>
            <person name="Sun W.-H."/>
            <person name="Liu D.-K."/>
            <person name="Li Y."/>
            <person name="Chen G.-Z."/>
            <person name="Liu X.-D."/>
            <person name="Liao X.-Y."/>
            <person name="Jiang Y.-T."/>
            <person name="Yu X."/>
            <person name="Hao Y."/>
            <person name="Huang J."/>
            <person name="Zhao X.-W."/>
            <person name="Ke S."/>
            <person name="Chen Y.-Y."/>
            <person name="Wu W.-L."/>
            <person name="Hsu J.-L."/>
            <person name="Lin Y.-F."/>
            <person name="Huang M.-D."/>
            <person name="Li C.-Y."/>
            <person name="Huang L."/>
            <person name="Wang Z.-W."/>
            <person name="Zhao X."/>
            <person name="Zhong W.-Y."/>
            <person name="Peng D.-H."/>
            <person name="Ahmad S."/>
            <person name="Lan S."/>
            <person name="Zhang J.-S."/>
            <person name="Tsai W.-C."/>
            <person name="Van De Peer Y."/>
            <person name="Liu Z.-J."/>
        </authorList>
    </citation>
    <scope>NUCLEOTIDE SEQUENCE</scope>
    <source>
        <strain evidence="1">CP</strain>
        <tissue evidence="1">Leaves</tissue>
    </source>
</reference>
<sequence length="104" mass="11567">MKNQSVDAVVLIEIKTIKHKILSNTLSLSPDSCNLIIDCVGGGVGLDFIVAESDEDHAQHRWEAYGRLDAGWLPERSWWGGFSVGVSLHHVVADGHSFSWFMKF</sequence>
<evidence type="ECO:0000313" key="1">
    <source>
        <dbReference type="EMBL" id="KAK1318663.1"/>
    </source>
</evidence>
<dbReference type="Proteomes" id="UP001180020">
    <property type="component" value="Unassembled WGS sequence"/>
</dbReference>